<comment type="caution">
    <text evidence="2">The sequence shown here is derived from an EMBL/GenBank/DDBJ whole genome shotgun (WGS) entry which is preliminary data.</text>
</comment>
<proteinExistence type="predicted"/>
<reference evidence="2" key="1">
    <citation type="submission" date="2022-07" db="EMBL/GenBank/DDBJ databases">
        <authorList>
            <person name="Macas J."/>
            <person name="Novak P."/>
            <person name="Neumann P."/>
        </authorList>
    </citation>
    <scope>NUCLEOTIDE SEQUENCE</scope>
</reference>
<dbReference type="AlphaFoldDB" id="A0AAV0CA18"/>
<organism evidence="2 3">
    <name type="scientific">Cuscuta epithymum</name>
    <dbReference type="NCBI Taxonomy" id="186058"/>
    <lineage>
        <taxon>Eukaryota</taxon>
        <taxon>Viridiplantae</taxon>
        <taxon>Streptophyta</taxon>
        <taxon>Embryophyta</taxon>
        <taxon>Tracheophyta</taxon>
        <taxon>Spermatophyta</taxon>
        <taxon>Magnoliopsida</taxon>
        <taxon>eudicotyledons</taxon>
        <taxon>Gunneridae</taxon>
        <taxon>Pentapetalae</taxon>
        <taxon>asterids</taxon>
        <taxon>lamiids</taxon>
        <taxon>Solanales</taxon>
        <taxon>Convolvulaceae</taxon>
        <taxon>Cuscuteae</taxon>
        <taxon>Cuscuta</taxon>
        <taxon>Cuscuta subgen. Cuscuta</taxon>
    </lineage>
</organism>
<dbReference type="InterPro" id="IPR026960">
    <property type="entry name" value="RVT-Znf"/>
</dbReference>
<dbReference type="EMBL" id="CAMAPF010000013">
    <property type="protein sequence ID" value="CAH9067596.1"/>
    <property type="molecule type" value="Genomic_DNA"/>
</dbReference>
<gene>
    <name evidence="2" type="ORF">CEPIT_LOCUS2596</name>
</gene>
<feature type="domain" description="Reverse transcriptase zinc-binding" evidence="1">
    <location>
        <begin position="133"/>
        <end position="201"/>
    </location>
</feature>
<dbReference type="Proteomes" id="UP001152523">
    <property type="component" value="Unassembled WGS sequence"/>
</dbReference>
<protein>
    <recommendedName>
        <fullName evidence="1">Reverse transcriptase zinc-binding domain-containing protein</fullName>
    </recommendedName>
</protein>
<evidence type="ECO:0000259" key="1">
    <source>
        <dbReference type="Pfam" id="PF13966"/>
    </source>
</evidence>
<dbReference type="Pfam" id="PF13966">
    <property type="entry name" value="zf-RVT"/>
    <property type="match status" value="1"/>
</dbReference>
<accession>A0AAV0CA18</accession>
<keyword evidence="3" id="KW-1185">Reference proteome</keyword>
<evidence type="ECO:0000313" key="2">
    <source>
        <dbReference type="EMBL" id="CAH9067596.1"/>
    </source>
</evidence>
<evidence type="ECO:0000313" key="3">
    <source>
        <dbReference type="Proteomes" id="UP001152523"/>
    </source>
</evidence>
<name>A0AAV0CA18_9ASTE</name>
<sequence>MCRVLKVRYYPNSDFLHAQVGYNKSFIWRSIVETQNILKNNIRRRVGNGIEVQVWADAWLPGEGEGRVSSTRPTGIRDMNVAALRDITGKKWNGERISNIFNADDRRKILSIPISSYDRKDGYWWNGENSGKFSVKRCYRLLIGKLQTGDGTDWARLWELHIPPMLKYFAWQAIDGSLPTVDNLRKKCVQVLDGCKVCDDSGWFGTVYRIFYRIPLPYRKLSGCKNTYCYHTEILVYLVSVYRNFGTVSVNYHDLM</sequence>